<dbReference type="SUPFAM" id="SSF56801">
    <property type="entry name" value="Acetyl-CoA synthetase-like"/>
    <property type="match status" value="1"/>
</dbReference>
<dbReference type="OrthoDB" id="1700726at2759"/>
<keyword evidence="2" id="KW-0067">ATP-binding</keyword>
<dbReference type="InterPro" id="IPR020845">
    <property type="entry name" value="AMP-binding_CS"/>
</dbReference>
<dbReference type="PROSITE" id="PS00455">
    <property type="entry name" value="AMP_BINDING"/>
    <property type="match status" value="1"/>
</dbReference>
<dbReference type="PANTHER" id="PTHR43272:SF33">
    <property type="entry name" value="AMP-BINDING DOMAIN-CONTAINING PROTEIN-RELATED"/>
    <property type="match status" value="1"/>
</dbReference>
<sequence length="678" mass="76697">MENTKITHQNPLKIVFFLNKITQPRVNAFKKDGLTNCEGLRENIIENFVSLMKDGGGKAILFGEELTFGYKKNCSPNNEKNPFFWTSRFEFYQRFRNFGVGLLEIGFEKGHNLGLYFGNCLEWIVAEFACMYVGGVSVGIMENIDRISFDYISVQAEIQYVVTNLDRAKNILKYHPKIHIKYLILAEDIDDDLLQIISKINDPPKLITIVDLEYIGSKILSKNASIHSPSTFGYCKMNLDDVYTICYTSGTTGTPKGVVLTYRNFLSVVKALSIMKDKGQLKDIDTADRYMIMIPLAHAYGRVTLFVFMFFGSKIGFPSKDYKNLLHEIQQFRPTIFVAVPLVFNKIKDQVWQAVEKRGLVVSSLFKHALRTKVRNLKYGSNSHWLYDKVVFKSVRDQLGGKVGLVISGSAPSSPDMLDFVKCCFSGSVVQGYGSTETTGPSSLSLASDLTGVTVGPPISNVMIKLVDVPEMGYYSSDLPNPRGEVCVFGNCVFKEYYKSPTETRAVFDDDGFFLTGDIGMFDELGRLVIIDRKKHIFKLSQGEYIAPDKVERAYMAHPLVDQIFIYGSPIHDRLIGIIVPHKQNLLDLISKELPALKSRDFNFLCSDPLVVKLVASKIRQQKQVADLHIFENISTIYLDPVSFNDNSLITPLMKLDRKKAQSFYMDTITNLYKLKNK</sequence>
<evidence type="ECO:0000313" key="4">
    <source>
        <dbReference type="EMBL" id="OLY82986.1"/>
    </source>
</evidence>
<dbReference type="InterPro" id="IPR042099">
    <property type="entry name" value="ANL_N_sf"/>
</dbReference>
<dbReference type="GO" id="GO:0005524">
    <property type="term" value="F:ATP binding"/>
    <property type="evidence" value="ECO:0007669"/>
    <property type="project" value="UniProtKB-KW"/>
</dbReference>
<feature type="domain" description="AMP-dependent synthetase/ligase" evidence="3">
    <location>
        <begin position="86"/>
        <end position="498"/>
    </location>
</feature>
<comment type="caution">
    <text evidence="4">The sequence shown here is derived from an EMBL/GenBank/DDBJ whole genome shotgun (WGS) entry which is preliminary data.</text>
</comment>
<dbReference type="PANTHER" id="PTHR43272">
    <property type="entry name" value="LONG-CHAIN-FATTY-ACID--COA LIGASE"/>
    <property type="match status" value="1"/>
</dbReference>
<keyword evidence="5" id="KW-1185">Reference proteome</keyword>
<name>A0A1R0H1G8_9FUNG</name>
<accession>A0A1R0H1G8</accession>
<dbReference type="STRING" id="133383.A0A1R0H1G8"/>
<dbReference type="GO" id="GO:0005783">
    <property type="term" value="C:endoplasmic reticulum"/>
    <property type="evidence" value="ECO:0007669"/>
    <property type="project" value="TreeGrafter"/>
</dbReference>
<reference evidence="4 5" key="1">
    <citation type="journal article" date="2016" name="Mol. Biol. Evol.">
        <title>Genome-Wide Survey of Gut Fungi (Harpellales) Reveals the First Horizontally Transferred Ubiquitin Gene from a Mosquito Host.</title>
        <authorList>
            <person name="Wang Y."/>
            <person name="White M.M."/>
            <person name="Kvist S."/>
            <person name="Moncalvo J.M."/>
        </authorList>
    </citation>
    <scope>NUCLEOTIDE SEQUENCE [LARGE SCALE GENOMIC DNA]</scope>
    <source>
        <strain evidence="4 5">ALG-7-W6</strain>
    </source>
</reference>
<evidence type="ECO:0000313" key="5">
    <source>
        <dbReference type="Proteomes" id="UP000187455"/>
    </source>
</evidence>
<gene>
    <name evidence="4" type="ORF">AYI68_g2885</name>
</gene>
<dbReference type="Gene3D" id="3.40.50.12780">
    <property type="entry name" value="N-terminal domain of ligase-like"/>
    <property type="match status" value="1"/>
</dbReference>
<protein>
    <submittedName>
        <fullName evidence="4">Long chain acyl-CoA synthetase 7, peroxisomal</fullName>
    </submittedName>
</protein>
<dbReference type="AlphaFoldDB" id="A0A1R0H1G8"/>
<keyword evidence="1" id="KW-0547">Nucleotide-binding</keyword>
<dbReference type="Pfam" id="PF00501">
    <property type="entry name" value="AMP-binding"/>
    <property type="match status" value="1"/>
</dbReference>
<organism evidence="4 5">
    <name type="scientific">Smittium mucronatum</name>
    <dbReference type="NCBI Taxonomy" id="133383"/>
    <lineage>
        <taxon>Eukaryota</taxon>
        <taxon>Fungi</taxon>
        <taxon>Fungi incertae sedis</taxon>
        <taxon>Zoopagomycota</taxon>
        <taxon>Kickxellomycotina</taxon>
        <taxon>Harpellomycetes</taxon>
        <taxon>Harpellales</taxon>
        <taxon>Legeriomycetaceae</taxon>
        <taxon>Smittium</taxon>
    </lineage>
</organism>
<dbReference type="EMBL" id="LSSL01001137">
    <property type="protein sequence ID" value="OLY82986.1"/>
    <property type="molecule type" value="Genomic_DNA"/>
</dbReference>
<dbReference type="GO" id="GO:0016020">
    <property type="term" value="C:membrane"/>
    <property type="evidence" value="ECO:0007669"/>
    <property type="project" value="TreeGrafter"/>
</dbReference>
<evidence type="ECO:0000256" key="1">
    <source>
        <dbReference type="ARBA" id="ARBA00022741"/>
    </source>
</evidence>
<dbReference type="InterPro" id="IPR000873">
    <property type="entry name" value="AMP-dep_synth/lig_dom"/>
</dbReference>
<dbReference type="Proteomes" id="UP000187455">
    <property type="component" value="Unassembled WGS sequence"/>
</dbReference>
<proteinExistence type="predicted"/>
<evidence type="ECO:0000259" key="3">
    <source>
        <dbReference type="Pfam" id="PF00501"/>
    </source>
</evidence>
<evidence type="ECO:0000256" key="2">
    <source>
        <dbReference type="ARBA" id="ARBA00022840"/>
    </source>
</evidence>
<dbReference type="GO" id="GO:0004467">
    <property type="term" value="F:long-chain fatty acid-CoA ligase activity"/>
    <property type="evidence" value="ECO:0007669"/>
    <property type="project" value="TreeGrafter"/>
</dbReference>